<comment type="cofactor">
    <cofactor evidence="16">
        <name>Cu cation</name>
        <dbReference type="ChEBI" id="CHEBI:23378"/>
    </cofactor>
    <text evidence="16">Binds a copper A center.</text>
</comment>
<dbReference type="GO" id="GO:0005886">
    <property type="term" value="C:plasma membrane"/>
    <property type="evidence" value="ECO:0007669"/>
    <property type="project" value="UniProtKB-SubCell"/>
</dbReference>
<dbReference type="Proteomes" id="UP000541109">
    <property type="component" value="Unassembled WGS sequence"/>
</dbReference>
<keyword evidence="6 15" id="KW-0812">Transmembrane</keyword>
<keyword evidence="10 17" id="KW-1133">Transmembrane helix</keyword>
<dbReference type="InterPro" id="IPR045187">
    <property type="entry name" value="CcO_II"/>
</dbReference>
<dbReference type="EC" id="7.1.1.9" evidence="16"/>
<organism evidence="20 21">
    <name type="scientific">Stappia albiluteola</name>
    <dbReference type="NCBI Taxonomy" id="2758565"/>
    <lineage>
        <taxon>Bacteria</taxon>
        <taxon>Pseudomonadati</taxon>
        <taxon>Pseudomonadota</taxon>
        <taxon>Alphaproteobacteria</taxon>
        <taxon>Hyphomicrobiales</taxon>
        <taxon>Stappiaceae</taxon>
        <taxon>Stappia</taxon>
    </lineage>
</organism>
<dbReference type="PROSITE" id="PS50999">
    <property type="entry name" value="COX2_TM"/>
    <property type="match status" value="1"/>
</dbReference>
<keyword evidence="11 16" id="KW-0186">Copper</keyword>
<evidence type="ECO:0000313" key="21">
    <source>
        <dbReference type="Proteomes" id="UP000541109"/>
    </source>
</evidence>
<dbReference type="GO" id="GO:0004129">
    <property type="term" value="F:cytochrome-c oxidase activity"/>
    <property type="evidence" value="ECO:0007669"/>
    <property type="project" value="UniProtKB-EC"/>
</dbReference>
<feature type="domain" description="Cytochrome oxidase subunit II copper A binding" evidence="18">
    <location>
        <begin position="161"/>
        <end position="306"/>
    </location>
</feature>
<dbReference type="PANTHER" id="PTHR22888:SF9">
    <property type="entry name" value="CYTOCHROME C OXIDASE SUBUNIT 2"/>
    <property type="match status" value="1"/>
</dbReference>
<comment type="subcellular location">
    <subcellularLocation>
        <location evidence="15">Cell membrane</location>
        <topology evidence="15">Multi-pass membrane protein</topology>
    </subcellularLocation>
    <subcellularLocation>
        <location evidence="2">Membrane</location>
        <topology evidence="2">Multi-pass membrane protein</topology>
    </subcellularLocation>
</comment>
<evidence type="ECO:0000256" key="4">
    <source>
        <dbReference type="ARBA" id="ARBA00022448"/>
    </source>
</evidence>
<keyword evidence="5 15" id="KW-0679">Respiratory chain</keyword>
<dbReference type="NCBIfam" id="TIGR02866">
    <property type="entry name" value="CoxB"/>
    <property type="match status" value="1"/>
</dbReference>
<dbReference type="InterPro" id="IPR002429">
    <property type="entry name" value="CcO_II-like_C"/>
</dbReference>
<dbReference type="InterPro" id="IPR001505">
    <property type="entry name" value="Copper_CuA"/>
</dbReference>
<gene>
    <name evidence="20" type="primary">coxB</name>
    <name evidence="20" type="ORF">H2509_14720</name>
</gene>
<accession>A0A839AEX5</accession>
<dbReference type="Gene3D" id="2.60.40.420">
    <property type="entry name" value="Cupredoxins - blue copper proteins"/>
    <property type="match status" value="1"/>
</dbReference>
<evidence type="ECO:0000256" key="11">
    <source>
        <dbReference type="ARBA" id="ARBA00023008"/>
    </source>
</evidence>
<evidence type="ECO:0000256" key="6">
    <source>
        <dbReference type="ARBA" id="ARBA00022692"/>
    </source>
</evidence>
<comment type="caution">
    <text evidence="20">The sequence shown here is derived from an EMBL/GenBank/DDBJ whole genome shotgun (WGS) entry which is preliminary data.</text>
</comment>
<evidence type="ECO:0000256" key="14">
    <source>
        <dbReference type="ARBA" id="ARBA00047816"/>
    </source>
</evidence>
<dbReference type="InterPro" id="IPR036257">
    <property type="entry name" value="Cyt_c_oxidase_su2_TM_sf"/>
</dbReference>
<evidence type="ECO:0000256" key="10">
    <source>
        <dbReference type="ARBA" id="ARBA00022989"/>
    </source>
</evidence>
<evidence type="ECO:0000313" key="20">
    <source>
        <dbReference type="EMBL" id="MBA5778380.1"/>
    </source>
</evidence>
<reference evidence="20 21" key="1">
    <citation type="submission" date="2020-07" db="EMBL/GenBank/DDBJ databases">
        <title>Stappia sp., F7233, whole genome shotgun sequencing project.</title>
        <authorList>
            <person name="Jiang S."/>
            <person name="Liu Z.W."/>
            <person name="Du Z.J."/>
        </authorList>
    </citation>
    <scope>NUCLEOTIDE SEQUENCE [LARGE SCALE GENOMIC DNA]</scope>
    <source>
        <strain evidence="20 21">F7233</strain>
    </source>
</reference>
<feature type="domain" description="Cytochrome oxidase subunit II transmembrane region profile" evidence="19">
    <location>
        <begin position="65"/>
        <end position="160"/>
    </location>
</feature>
<comment type="catalytic activity">
    <reaction evidence="14 16">
        <text>4 Fe(II)-[cytochrome c] + O2 + 8 H(+)(in) = 4 Fe(III)-[cytochrome c] + 2 H2O + 4 H(+)(out)</text>
        <dbReference type="Rhea" id="RHEA:11436"/>
        <dbReference type="Rhea" id="RHEA-COMP:10350"/>
        <dbReference type="Rhea" id="RHEA-COMP:14399"/>
        <dbReference type="ChEBI" id="CHEBI:15377"/>
        <dbReference type="ChEBI" id="CHEBI:15378"/>
        <dbReference type="ChEBI" id="CHEBI:15379"/>
        <dbReference type="ChEBI" id="CHEBI:29033"/>
        <dbReference type="ChEBI" id="CHEBI:29034"/>
        <dbReference type="EC" id="7.1.1.9"/>
    </reaction>
</comment>
<evidence type="ECO:0000256" key="8">
    <source>
        <dbReference type="ARBA" id="ARBA00022967"/>
    </source>
</evidence>
<dbReference type="InterPro" id="IPR008972">
    <property type="entry name" value="Cupredoxin"/>
</dbReference>
<keyword evidence="4 15" id="KW-0813">Transport</keyword>
<evidence type="ECO:0000256" key="1">
    <source>
        <dbReference type="ARBA" id="ARBA00001971"/>
    </source>
</evidence>
<keyword evidence="12 17" id="KW-0472">Membrane</keyword>
<comment type="function">
    <text evidence="13 16">Subunits I and II form the functional core of the enzyme complex. Electrons originating in cytochrome c are transferred via heme a and Cu(A) to the binuclear center formed by heme a3 and Cu(B).</text>
</comment>
<dbReference type="FunFam" id="2.60.40.420:FF:000001">
    <property type="entry name" value="Cytochrome c oxidase subunit 2"/>
    <property type="match status" value="1"/>
</dbReference>
<evidence type="ECO:0000256" key="7">
    <source>
        <dbReference type="ARBA" id="ARBA00022723"/>
    </source>
</evidence>
<dbReference type="GO" id="GO:0005507">
    <property type="term" value="F:copper ion binding"/>
    <property type="evidence" value="ECO:0007669"/>
    <property type="project" value="InterPro"/>
</dbReference>
<proteinExistence type="inferred from homology"/>
<dbReference type="EMBL" id="JACFXV010000062">
    <property type="protein sequence ID" value="MBA5778380.1"/>
    <property type="molecule type" value="Genomic_DNA"/>
</dbReference>
<dbReference type="AlphaFoldDB" id="A0A839AEX5"/>
<protein>
    <recommendedName>
        <fullName evidence="16">Cytochrome c oxidase subunit 2</fullName>
        <ecNumber evidence="16">7.1.1.9</ecNumber>
    </recommendedName>
</protein>
<comment type="cofactor">
    <cofactor evidence="1">
        <name>heme</name>
        <dbReference type="ChEBI" id="CHEBI:30413"/>
    </cofactor>
</comment>
<feature type="transmembrane region" description="Helical" evidence="17">
    <location>
        <begin position="90"/>
        <end position="113"/>
    </location>
</feature>
<evidence type="ECO:0000256" key="13">
    <source>
        <dbReference type="ARBA" id="ARBA00024688"/>
    </source>
</evidence>
<evidence type="ECO:0000256" key="12">
    <source>
        <dbReference type="ARBA" id="ARBA00023136"/>
    </source>
</evidence>
<dbReference type="PANTHER" id="PTHR22888">
    <property type="entry name" value="CYTOCHROME C OXIDASE, SUBUNIT II"/>
    <property type="match status" value="1"/>
</dbReference>
<feature type="transmembrane region" description="Helical" evidence="17">
    <location>
        <begin position="133"/>
        <end position="154"/>
    </location>
</feature>
<dbReference type="Pfam" id="PF02790">
    <property type="entry name" value="COX2_TM"/>
    <property type="match status" value="1"/>
</dbReference>
<name>A0A839AEX5_9HYPH</name>
<evidence type="ECO:0000259" key="19">
    <source>
        <dbReference type="PROSITE" id="PS50999"/>
    </source>
</evidence>
<dbReference type="GO" id="GO:0042773">
    <property type="term" value="P:ATP synthesis coupled electron transport"/>
    <property type="evidence" value="ECO:0007669"/>
    <property type="project" value="TreeGrafter"/>
</dbReference>
<keyword evidence="7 16" id="KW-0479">Metal-binding</keyword>
<evidence type="ECO:0000256" key="3">
    <source>
        <dbReference type="ARBA" id="ARBA00007866"/>
    </source>
</evidence>
<dbReference type="InterPro" id="IPR034210">
    <property type="entry name" value="CcO_II_C"/>
</dbReference>
<evidence type="ECO:0000256" key="15">
    <source>
        <dbReference type="RuleBase" id="RU000456"/>
    </source>
</evidence>
<evidence type="ECO:0000256" key="9">
    <source>
        <dbReference type="ARBA" id="ARBA00022982"/>
    </source>
</evidence>
<evidence type="ECO:0000256" key="2">
    <source>
        <dbReference type="ARBA" id="ARBA00004141"/>
    </source>
</evidence>
<evidence type="ECO:0000256" key="17">
    <source>
        <dbReference type="SAM" id="Phobius"/>
    </source>
</evidence>
<dbReference type="Pfam" id="PF00116">
    <property type="entry name" value="COX2"/>
    <property type="match status" value="1"/>
</dbReference>
<comment type="similarity">
    <text evidence="3 15">Belongs to the cytochrome c oxidase subunit 2 family.</text>
</comment>
<dbReference type="CDD" id="cd13912">
    <property type="entry name" value="CcO_II_C"/>
    <property type="match status" value="1"/>
</dbReference>
<dbReference type="InterPro" id="IPR011759">
    <property type="entry name" value="Cyt_c_oxidase_su2_TM_dom"/>
</dbReference>
<dbReference type="SUPFAM" id="SSF49503">
    <property type="entry name" value="Cupredoxins"/>
    <property type="match status" value="1"/>
</dbReference>
<dbReference type="GO" id="GO:0016491">
    <property type="term" value="F:oxidoreductase activity"/>
    <property type="evidence" value="ECO:0007669"/>
    <property type="project" value="InterPro"/>
</dbReference>
<keyword evidence="21" id="KW-1185">Reference proteome</keyword>
<keyword evidence="8" id="KW-1278">Translocase</keyword>
<evidence type="ECO:0000256" key="5">
    <source>
        <dbReference type="ARBA" id="ARBA00022660"/>
    </source>
</evidence>
<evidence type="ECO:0000256" key="16">
    <source>
        <dbReference type="RuleBase" id="RU004024"/>
    </source>
</evidence>
<keyword evidence="9 15" id="KW-0249">Electron transport</keyword>
<sequence>MRSTARHQEGALAARLDDHVLVKDPAAKRGLRVREGSVDVTNTVKRLTAGIAGVAGFAGQAAASQPVPWQTGLQPSVTSVMDDIHWFNGFTLAIITVITLFVLALLIVCITRFSAKANPQPSRTSHNTLIEVLWTVVPILILVVIAVPSFRLLFKQLEIPSYDMTVKATGYQWYWGYEYTDENMDGLSFEAYMLQDDGREERASQQGVSVDQFPRLLAADNELVVPVGKTVRVQVTANDVIHAFAMPAFGVKVDAVPGRLNETWFRADQTGVYYGQCSELCGKDHAFMPIAVRVVTEEQFSAWAEAAKSDLEQANKDLWAAIAAEKKTAQKAVTPIAVANR</sequence>
<dbReference type="Gene3D" id="1.10.287.90">
    <property type="match status" value="1"/>
</dbReference>
<dbReference type="PROSITE" id="PS50857">
    <property type="entry name" value="COX2_CUA"/>
    <property type="match status" value="1"/>
</dbReference>
<evidence type="ECO:0000259" key="18">
    <source>
        <dbReference type="PROSITE" id="PS50857"/>
    </source>
</evidence>
<dbReference type="PROSITE" id="PS00078">
    <property type="entry name" value="COX2"/>
    <property type="match status" value="1"/>
</dbReference>
<dbReference type="PRINTS" id="PR01166">
    <property type="entry name" value="CYCOXIDASEII"/>
</dbReference>
<dbReference type="SUPFAM" id="SSF81464">
    <property type="entry name" value="Cytochrome c oxidase subunit II-like, transmembrane region"/>
    <property type="match status" value="1"/>
</dbReference>
<dbReference type="InterPro" id="IPR014222">
    <property type="entry name" value="Cyt_c_oxidase_su2"/>
</dbReference>